<evidence type="ECO:0000256" key="1">
    <source>
        <dbReference type="ARBA" id="ARBA00004236"/>
    </source>
</evidence>
<keyword evidence="13" id="KW-1185">Reference proteome</keyword>
<keyword evidence="9" id="KW-1133">Transmembrane helix</keyword>
<evidence type="ECO:0000256" key="2">
    <source>
        <dbReference type="ARBA" id="ARBA00022475"/>
    </source>
</evidence>
<dbReference type="GO" id="GO:0043005">
    <property type="term" value="C:neuron projection"/>
    <property type="evidence" value="ECO:0007669"/>
    <property type="project" value="TreeGrafter"/>
</dbReference>
<dbReference type="GO" id="GO:0098609">
    <property type="term" value="P:cell-cell adhesion"/>
    <property type="evidence" value="ECO:0007669"/>
    <property type="project" value="UniProtKB-ARBA"/>
</dbReference>
<dbReference type="InterPro" id="IPR013098">
    <property type="entry name" value="Ig_I-set"/>
</dbReference>
<dbReference type="Pfam" id="PF07686">
    <property type="entry name" value="V-set"/>
    <property type="match status" value="1"/>
</dbReference>
<evidence type="ECO:0000256" key="9">
    <source>
        <dbReference type="SAM" id="Phobius"/>
    </source>
</evidence>
<keyword evidence="8" id="KW-0393">Immunoglobulin domain</keyword>
<dbReference type="SMART" id="SM00408">
    <property type="entry name" value="IGc2"/>
    <property type="match status" value="3"/>
</dbReference>
<evidence type="ECO:0000256" key="6">
    <source>
        <dbReference type="ARBA" id="ARBA00023157"/>
    </source>
</evidence>
<evidence type="ECO:0000256" key="8">
    <source>
        <dbReference type="ARBA" id="ARBA00023319"/>
    </source>
</evidence>
<reference evidence="12" key="1">
    <citation type="submission" date="2020-11" db="EMBL/GenBank/DDBJ databases">
        <authorList>
            <person name="Tran Van P."/>
        </authorList>
    </citation>
    <scope>NUCLEOTIDE SEQUENCE</scope>
</reference>
<feature type="signal peptide" evidence="10">
    <location>
        <begin position="1"/>
        <end position="17"/>
    </location>
</feature>
<dbReference type="InterPro" id="IPR007110">
    <property type="entry name" value="Ig-like_dom"/>
</dbReference>
<feature type="chain" id="PRO_5036403216" description="Ig-like domain-containing protein" evidence="10">
    <location>
        <begin position="18"/>
        <end position="402"/>
    </location>
</feature>
<dbReference type="GO" id="GO:0005886">
    <property type="term" value="C:plasma membrane"/>
    <property type="evidence" value="ECO:0007669"/>
    <property type="project" value="UniProtKB-SubCell"/>
</dbReference>
<dbReference type="InterPro" id="IPR003598">
    <property type="entry name" value="Ig_sub2"/>
</dbReference>
<keyword evidence="2" id="KW-1003">Cell membrane</keyword>
<evidence type="ECO:0000256" key="5">
    <source>
        <dbReference type="ARBA" id="ARBA00023136"/>
    </source>
</evidence>
<dbReference type="EMBL" id="OA882345">
    <property type="protein sequence ID" value="CAD7274825.1"/>
    <property type="molecule type" value="Genomic_DNA"/>
</dbReference>
<dbReference type="OrthoDB" id="331600at2759"/>
<evidence type="ECO:0000313" key="12">
    <source>
        <dbReference type="EMBL" id="CAD7274825.1"/>
    </source>
</evidence>
<dbReference type="FunFam" id="2.60.40.10:FF:000005">
    <property type="entry name" value="Neuronal cell adhesion molecule"/>
    <property type="match status" value="1"/>
</dbReference>
<dbReference type="InterPro" id="IPR036179">
    <property type="entry name" value="Ig-like_dom_sf"/>
</dbReference>
<dbReference type="InterPro" id="IPR013106">
    <property type="entry name" value="Ig_V-set"/>
</dbReference>
<dbReference type="PROSITE" id="PS50835">
    <property type="entry name" value="IG_LIKE"/>
    <property type="match status" value="3"/>
</dbReference>
<gene>
    <name evidence="12" type="ORF">NMOB1V02_LOCUS2646</name>
</gene>
<keyword evidence="6" id="KW-1015">Disulfide bond</keyword>
<keyword evidence="5 9" id="KW-0472">Membrane</keyword>
<feature type="transmembrane region" description="Helical" evidence="9">
    <location>
        <begin position="224"/>
        <end position="246"/>
    </location>
</feature>
<dbReference type="PANTHER" id="PTHR12231:SF220">
    <property type="entry name" value="LACHESIN"/>
    <property type="match status" value="1"/>
</dbReference>
<dbReference type="Gene3D" id="2.60.40.10">
    <property type="entry name" value="Immunoglobulins"/>
    <property type="match status" value="3"/>
</dbReference>
<dbReference type="InterPro" id="IPR003599">
    <property type="entry name" value="Ig_sub"/>
</dbReference>
<evidence type="ECO:0000313" key="13">
    <source>
        <dbReference type="Proteomes" id="UP000678499"/>
    </source>
</evidence>
<comment type="subcellular location">
    <subcellularLocation>
        <location evidence="1">Cell membrane</location>
    </subcellularLocation>
</comment>
<evidence type="ECO:0000259" key="11">
    <source>
        <dbReference type="PROSITE" id="PS50835"/>
    </source>
</evidence>
<keyword evidence="7" id="KW-0325">Glycoprotein</keyword>
<dbReference type="AlphaFoldDB" id="A0A7R9GBG6"/>
<evidence type="ECO:0000256" key="4">
    <source>
        <dbReference type="ARBA" id="ARBA00022737"/>
    </source>
</evidence>
<evidence type="ECO:0000256" key="10">
    <source>
        <dbReference type="SAM" id="SignalP"/>
    </source>
</evidence>
<dbReference type="InterPro" id="IPR051170">
    <property type="entry name" value="Neural/epithelial_adhesion"/>
</dbReference>
<dbReference type="PANTHER" id="PTHR12231">
    <property type="entry name" value="CTX-RELATED TYPE I TRANSMEMBRANE PROTEIN"/>
    <property type="match status" value="1"/>
</dbReference>
<keyword evidence="9" id="KW-0812">Transmembrane</keyword>
<feature type="domain" description="Ig-like" evidence="11">
    <location>
        <begin position="260"/>
        <end position="353"/>
    </location>
</feature>
<dbReference type="InterPro" id="IPR013783">
    <property type="entry name" value="Ig-like_fold"/>
</dbReference>
<keyword evidence="3 10" id="KW-0732">Signal</keyword>
<proteinExistence type="predicted"/>
<dbReference type="Proteomes" id="UP000678499">
    <property type="component" value="Unassembled WGS sequence"/>
</dbReference>
<accession>A0A7R9GBG6</accession>
<protein>
    <recommendedName>
        <fullName evidence="11">Ig-like domain-containing protein</fullName>
    </recommendedName>
</protein>
<dbReference type="EMBL" id="CAJPEX010000308">
    <property type="protein sequence ID" value="CAG0914977.1"/>
    <property type="molecule type" value="Genomic_DNA"/>
</dbReference>
<dbReference type="SUPFAM" id="SSF48726">
    <property type="entry name" value="Immunoglobulin"/>
    <property type="match status" value="3"/>
</dbReference>
<sequence>MNILWIGFLVLGACVSGQRNPTISYISPERIMYIGETTEMKCSVQYATGYSVLWTKIDENQPSGSIPLSKGTSLILPETRFSLQLQAASSTYILTIKDIQETDAGIYQCQVLISTQNVISAEVKLSVRRPPVISDDSTRSVVATVGENVQLECRATGYPTPNIFWRRQNNALLPTGGAIYSGEVLQINSVTKDDRGTYYCVAENYVGKGEFLTNFEKMLFAMNVFRLVIVHGYGFKCSVIFFLLLIGARRNVALDVEFAPVITVSRPRVGQALQYDMDLECNIEAYPQPAVTWLRDGFQLSNNQHYMISHFSTADEFTSTTLRVLSIEKKQYGKFQCQAANKFGIASATVELVETVIPVCPPACGTNQYSSGSEPVGGVNKLWHIFSFSSAAYFAARSMCPA</sequence>
<keyword evidence="4" id="KW-0677">Repeat</keyword>
<evidence type="ECO:0000256" key="7">
    <source>
        <dbReference type="ARBA" id="ARBA00023180"/>
    </source>
</evidence>
<dbReference type="Pfam" id="PF07679">
    <property type="entry name" value="I-set"/>
    <property type="match status" value="1"/>
</dbReference>
<evidence type="ECO:0000256" key="3">
    <source>
        <dbReference type="ARBA" id="ARBA00022729"/>
    </source>
</evidence>
<name>A0A7R9GBG6_9CRUS</name>
<organism evidence="12">
    <name type="scientific">Notodromas monacha</name>
    <dbReference type="NCBI Taxonomy" id="399045"/>
    <lineage>
        <taxon>Eukaryota</taxon>
        <taxon>Metazoa</taxon>
        <taxon>Ecdysozoa</taxon>
        <taxon>Arthropoda</taxon>
        <taxon>Crustacea</taxon>
        <taxon>Oligostraca</taxon>
        <taxon>Ostracoda</taxon>
        <taxon>Podocopa</taxon>
        <taxon>Podocopida</taxon>
        <taxon>Cypridocopina</taxon>
        <taxon>Cypridoidea</taxon>
        <taxon>Cyprididae</taxon>
        <taxon>Notodromas</taxon>
    </lineage>
</organism>
<dbReference type="SMART" id="SM00409">
    <property type="entry name" value="IG"/>
    <property type="match status" value="3"/>
</dbReference>
<feature type="domain" description="Ig-like" evidence="11">
    <location>
        <begin position="130"/>
        <end position="204"/>
    </location>
</feature>
<dbReference type="Pfam" id="PF13927">
    <property type="entry name" value="Ig_3"/>
    <property type="match status" value="1"/>
</dbReference>
<feature type="domain" description="Ig-like" evidence="11">
    <location>
        <begin position="21"/>
        <end position="126"/>
    </location>
</feature>